<feature type="binding site" evidence="3">
    <location>
        <begin position="13"/>
        <end position="18"/>
    </location>
    <ligand>
        <name>ATP</name>
        <dbReference type="ChEBI" id="CHEBI:30616"/>
    </ligand>
</feature>
<dbReference type="Gene3D" id="3.40.367.20">
    <property type="match status" value="1"/>
</dbReference>
<dbReference type="NCBIfam" id="TIGR00749">
    <property type="entry name" value="glk"/>
    <property type="match status" value="1"/>
</dbReference>
<keyword evidence="3" id="KW-0963">Cytoplasm</keyword>
<comment type="caution">
    <text evidence="5">The sequence shown here is derived from an EMBL/GenBank/DDBJ whole genome shotgun (WGS) entry which is preliminary data.</text>
</comment>
<keyword evidence="3" id="KW-0067">ATP-binding</keyword>
<dbReference type="PANTHER" id="PTHR47690:SF1">
    <property type="entry name" value="GLUCOKINASE"/>
    <property type="match status" value="1"/>
</dbReference>
<evidence type="ECO:0000313" key="6">
    <source>
        <dbReference type="Proteomes" id="UP001205843"/>
    </source>
</evidence>
<dbReference type="GO" id="GO:0006096">
    <property type="term" value="P:glycolytic process"/>
    <property type="evidence" value="ECO:0007669"/>
    <property type="project" value="UniProtKB-UniRule"/>
</dbReference>
<gene>
    <name evidence="3" type="primary">glk</name>
    <name evidence="5" type="ORF">J2T57_002025</name>
</gene>
<dbReference type="SUPFAM" id="SSF53067">
    <property type="entry name" value="Actin-like ATPase domain"/>
    <property type="match status" value="1"/>
</dbReference>
<dbReference type="InterPro" id="IPR003836">
    <property type="entry name" value="Glucokinase"/>
</dbReference>
<keyword evidence="2 3" id="KW-0418">Kinase</keyword>
<dbReference type="GO" id="GO:0004340">
    <property type="term" value="F:glucokinase activity"/>
    <property type="evidence" value="ECO:0007669"/>
    <property type="project" value="UniProtKB-UniRule"/>
</dbReference>
<name>A0AAE3KG69_9GAMM</name>
<dbReference type="Proteomes" id="UP001205843">
    <property type="component" value="Unassembled WGS sequence"/>
</dbReference>
<dbReference type="GO" id="GO:0005524">
    <property type="term" value="F:ATP binding"/>
    <property type="evidence" value="ECO:0007669"/>
    <property type="project" value="UniProtKB-UniRule"/>
</dbReference>
<protein>
    <recommendedName>
        <fullName evidence="3">Glucokinase</fullName>
        <ecNumber evidence="3">2.7.1.2</ecNumber>
    </recommendedName>
    <alternativeName>
        <fullName evidence="3">Glucose kinase</fullName>
    </alternativeName>
</protein>
<evidence type="ECO:0000256" key="2">
    <source>
        <dbReference type="ARBA" id="ARBA00022777"/>
    </source>
</evidence>
<dbReference type="Pfam" id="PF02685">
    <property type="entry name" value="Glucokinase"/>
    <property type="match status" value="1"/>
</dbReference>
<evidence type="ECO:0000256" key="3">
    <source>
        <dbReference type="HAMAP-Rule" id="MF_00524"/>
    </source>
</evidence>
<dbReference type="AlphaFoldDB" id="A0AAE3KG69"/>
<dbReference type="EC" id="2.7.1.2" evidence="3"/>
<accession>A0AAE3KG69</accession>
<evidence type="ECO:0000256" key="4">
    <source>
        <dbReference type="RuleBase" id="RU004046"/>
    </source>
</evidence>
<dbReference type="CDD" id="cd24008">
    <property type="entry name" value="ASKHA_NBD_GLK"/>
    <property type="match status" value="1"/>
</dbReference>
<dbReference type="EMBL" id="JALJXV010000004">
    <property type="protein sequence ID" value="MCP1674887.1"/>
    <property type="molecule type" value="Genomic_DNA"/>
</dbReference>
<dbReference type="HAMAP" id="MF_00524">
    <property type="entry name" value="Glucokinase"/>
    <property type="match status" value="1"/>
</dbReference>
<comment type="catalytic activity">
    <reaction evidence="3">
        <text>D-glucose + ATP = D-glucose 6-phosphate + ADP + H(+)</text>
        <dbReference type="Rhea" id="RHEA:17825"/>
        <dbReference type="ChEBI" id="CHEBI:4167"/>
        <dbReference type="ChEBI" id="CHEBI:15378"/>
        <dbReference type="ChEBI" id="CHEBI:30616"/>
        <dbReference type="ChEBI" id="CHEBI:61548"/>
        <dbReference type="ChEBI" id="CHEBI:456216"/>
        <dbReference type="EC" id="2.7.1.2"/>
    </reaction>
</comment>
<dbReference type="InterPro" id="IPR043129">
    <property type="entry name" value="ATPase_NBD"/>
</dbReference>
<keyword evidence="3" id="KW-0324">Glycolysis</keyword>
<organism evidence="5 6">
    <name type="scientific">Natronocella acetinitrilica</name>
    <dbReference type="NCBI Taxonomy" id="414046"/>
    <lineage>
        <taxon>Bacteria</taxon>
        <taxon>Pseudomonadati</taxon>
        <taxon>Pseudomonadota</taxon>
        <taxon>Gammaproteobacteria</taxon>
        <taxon>Chromatiales</taxon>
        <taxon>Ectothiorhodospiraceae</taxon>
        <taxon>Natronocella</taxon>
    </lineage>
</organism>
<dbReference type="RefSeq" id="WP_253477447.1">
    <property type="nucleotide sequence ID" value="NZ_JALJXV010000004.1"/>
</dbReference>
<keyword evidence="6" id="KW-1185">Reference proteome</keyword>
<reference evidence="5" key="1">
    <citation type="submission" date="2022-03" db="EMBL/GenBank/DDBJ databases">
        <title>Genomic Encyclopedia of Type Strains, Phase III (KMG-III): the genomes of soil and plant-associated and newly described type strains.</title>
        <authorList>
            <person name="Whitman W."/>
        </authorList>
    </citation>
    <scope>NUCLEOTIDE SEQUENCE</scope>
    <source>
        <strain evidence="5">ANL 6-2</strain>
    </source>
</reference>
<sequence length="325" mass="34198">MSTGLREKPWLLADIGGTNARFAIQQATGGAPEQQRVLACADHATLTEAVEAYLITTDGPRPKQAAMAIATPVTGDHVRMTNHHWSFSIEQTRRALHLAELHLLNDFTAQALAVPHLAAADKTPLGGDTPAPGCAIAVLGPGTGLGVSGLLPAADGWIPLQGEGGHVSFSPATDLEIELLRTLRQNHDHVSAERVVSGMGIANIHGALVQIHGQAGDSLSAPVIVERARQGDCELCLLTLRTFAGILGNVTGNLVLTLGARGGFYICGGIVPRLGALFDRDLFRQRFEAHGRFSDYLAPIPGTLVTAAQPALMGLARGFTPLHAR</sequence>
<dbReference type="PANTHER" id="PTHR47690">
    <property type="entry name" value="GLUCOKINASE"/>
    <property type="match status" value="1"/>
</dbReference>
<proteinExistence type="inferred from homology"/>
<dbReference type="InterPro" id="IPR050201">
    <property type="entry name" value="Bacterial_glucokinase"/>
</dbReference>
<keyword evidence="1 3" id="KW-0808">Transferase</keyword>
<dbReference type="Gene3D" id="3.30.420.40">
    <property type="match status" value="1"/>
</dbReference>
<dbReference type="GO" id="GO:0005536">
    <property type="term" value="F:D-glucose binding"/>
    <property type="evidence" value="ECO:0007669"/>
    <property type="project" value="InterPro"/>
</dbReference>
<evidence type="ECO:0000313" key="5">
    <source>
        <dbReference type="EMBL" id="MCP1674887.1"/>
    </source>
</evidence>
<comment type="subcellular location">
    <subcellularLocation>
        <location evidence="3">Cytoplasm</location>
    </subcellularLocation>
</comment>
<keyword evidence="3" id="KW-0547">Nucleotide-binding</keyword>
<dbReference type="GO" id="GO:0005829">
    <property type="term" value="C:cytosol"/>
    <property type="evidence" value="ECO:0007669"/>
    <property type="project" value="TreeGrafter"/>
</dbReference>
<comment type="similarity">
    <text evidence="3 4">Belongs to the bacterial glucokinase family.</text>
</comment>
<evidence type="ECO:0000256" key="1">
    <source>
        <dbReference type="ARBA" id="ARBA00022679"/>
    </source>
</evidence>